<protein>
    <recommendedName>
        <fullName evidence="1">LexA repressor DNA-binding domain-containing protein</fullName>
    </recommendedName>
</protein>
<dbReference type="GO" id="GO:0006508">
    <property type="term" value="P:proteolysis"/>
    <property type="evidence" value="ECO:0007669"/>
    <property type="project" value="InterPro"/>
</dbReference>
<feature type="domain" description="LexA repressor DNA-binding" evidence="1">
    <location>
        <begin position="31"/>
        <end position="86"/>
    </location>
</feature>
<reference evidence="2" key="2">
    <citation type="submission" date="2016-06" db="EMBL/GenBank/DDBJ databases">
        <title>Adaptive Radiation by Waves of Gene Transfer Leads to Fine-Scale Resource Partitioning in Marine Microbes.</title>
        <authorList>
            <person name="Hehemann J.-H."/>
            <person name="Arevalo P."/>
            <person name="Datta M.S."/>
            <person name="Yu X."/>
            <person name="Corzett C.H."/>
            <person name="Henschel A."/>
            <person name="Preheim S.P."/>
            <person name="Timberlake S."/>
            <person name="Alm E.J."/>
            <person name="Polz M.F."/>
        </authorList>
    </citation>
    <scope>NUCLEOTIDE SEQUENCE</scope>
    <source>
        <strain evidence="2">9CS106</strain>
    </source>
</reference>
<evidence type="ECO:0000313" key="2">
    <source>
        <dbReference type="EMBL" id="ANP79329.1"/>
    </source>
</evidence>
<gene>
    <name evidence="2" type="ORF">A134_23225</name>
</gene>
<accession>A0A1B1C3M5</accession>
<sequence>MIEATPLGRFLDSRTKKRKSGCNRNIELSTTKIRANVLQFMVEFFNDNDSLPTTEQVAKNFGWNSNNSAYQHIKALERDGYLKRNNVNGLMFNREMKTKCFSKLTVK</sequence>
<dbReference type="InterPro" id="IPR036390">
    <property type="entry name" value="WH_DNA-bd_sf"/>
</dbReference>
<proteinExistence type="predicted"/>
<organism evidence="2">
    <name type="scientific">Vibrio crassostreae 9CS106</name>
    <dbReference type="NCBI Taxonomy" id="1191300"/>
    <lineage>
        <taxon>Bacteria</taxon>
        <taxon>Pseudomonadati</taxon>
        <taxon>Pseudomonadota</taxon>
        <taxon>Gammaproteobacteria</taxon>
        <taxon>Vibrionales</taxon>
        <taxon>Vibrionaceae</taxon>
        <taxon>Vibrio</taxon>
    </lineage>
</organism>
<reference evidence="2" key="1">
    <citation type="journal article" date="2012" name="Science">
        <title>Ecological populations of bacteria act as socially cohesive units of antibiotic production and resistance.</title>
        <authorList>
            <person name="Cordero O.X."/>
            <person name="Wildschutte H."/>
            <person name="Kirkup B."/>
            <person name="Proehl S."/>
            <person name="Ngo L."/>
            <person name="Hussain F."/>
            <person name="Le Roux F."/>
            <person name="Mincer T."/>
            <person name="Polz M.F."/>
        </authorList>
    </citation>
    <scope>NUCLEOTIDE SEQUENCE</scope>
    <source>
        <strain evidence="2">9CS106</strain>
    </source>
</reference>
<dbReference type="InterPro" id="IPR006199">
    <property type="entry name" value="LexA_DNA-bd_dom"/>
</dbReference>
<dbReference type="SUPFAM" id="SSF46785">
    <property type="entry name" value="Winged helix' DNA-binding domain"/>
    <property type="match status" value="1"/>
</dbReference>
<dbReference type="GO" id="GO:0004252">
    <property type="term" value="F:serine-type endopeptidase activity"/>
    <property type="evidence" value="ECO:0007669"/>
    <property type="project" value="InterPro"/>
</dbReference>
<evidence type="ECO:0000259" key="1">
    <source>
        <dbReference type="Pfam" id="PF01726"/>
    </source>
</evidence>
<dbReference type="Gene3D" id="1.10.10.10">
    <property type="entry name" value="Winged helix-like DNA-binding domain superfamily/Winged helix DNA-binding domain"/>
    <property type="match status" value="1"/>
</dbReference>
<dbReference type="Pfam" id="PF01726">
    <property type="entry name" value="LexA_DNA_bind"/>
    <property type="match status" value="1"/>
</dbReference>
<dbReference type="EMBL" id="CP016231">
    <property type="protein sequence ID" value="ANP79329.1"/>
    <property type="molecule type" value="Genomic_DNA"/>
</dbReference>
<dbReference type="AlphaFoldDB" id="A0A1B1C3M5"/>
<dbReference type="InterPro" id="IPR036388">
    <property type="entry name" value="WH-like_DNA-bd_sf"/>
</dbReference>
<name>A0A1B1C3M5_9VIBR</name>